<evidence type="ECO:0000313" key="3">
    <source>
        <dbReference type="EMBL" id="PRQ74183.1"/>
    </source>
</evidence>
<dbReference type="EMBL" id="LCTV02000006">
    <property type="protein sequence ID" value="PRQ74183.1"/>
    <property type="molecule type" value="Genomic_DNA"/>
</dbReference>
<dbReference type="Proteomes" id="UP000239560">
    <property type="component" value="Unassembled WGS sequence"/>
</dbReference>
<feature type="region of interest" description="Disordered" evidence="1">
    <location>
        <begin position="21"/>
        <end position="53"/>
    </location>
</feature>
<protein>
    <submittedName>
        <fullName evidence="2 3">Cell wall surface anchor family protein</fullName>
    </submittedName>
</protein>
<dbReference type="EMBL" id="CWKI01000006">
    <property type="protein sequence ID" value="CTR07270.1"/>
    <property type="molecule type" value="Genomic_DNA"/>
</dbReference>
<organism evidence="2 4">
    <name type="scientific">Rhodotorula toruloides</name>
    <name type="common">Yeast</name>
    <name type="synonym">Rhodosporidium toruloides</name>
    <dbReference type="NCBI Taxonomy" id="5286"/>
    <lineage>
        <taxon>Eukaryota</taxon>
        <taxon>Fungi</taxon>
        <taxon>Dikarya</taxon>
        <taxon>Basidiomycota</taxon>
        <taxon>Pucciniomycotina</taxon>
        <taxon>Microbotryomycetes</taxon>
        <taxon>Sporidiobolales</taxon>
        <taxon>Sporidiobolaceae</taxon>
        <taxon>Rhodotorula</taxon>
    </lineage>
</organism>
<dbReference type="InterPro" id="IPR032675">
    <property type="entry name" value="LRR_dom_sf"/>
</dbReference>
<dbReference type="SUPFAM" id="SSF52047">
    <property type="entry name" value="RNI-like"/>
    <property type="match status" value="1"/>
</dbReference>
<dbReference type="Gene3D" id="3.80.10.10">
    <property type="entry name" value="Ribonuclease Inhibitor"/>
    <property type="match status" value="1"/>
</dbReference>
<reference evidence="2 4" key="1">
    <citation type="submission" date="2015-07" db="EMBL/GenBank/DDBJ databases">
        <authorList>
            <person name="Cajimat M.N.B."/>
            <person name="Milazzo M.L."/>
            <person name="Fulhorst C.F."/>
        </authorList>
    </citation>
    <scope>NUCLEOTIDE SEQUENCE [LARGE SCALE GENOMIC DNA]</scope>
    <source>
        <strain evidence="2">Single colony</strain>
    </source>
</reference>
<dbReference type="AlphaFoldDB" id="A0A0K3CFK1"/>
<keyword evidence="4" id="KW-1185">Reference proteome</keyword>
<gene>
    <name evidence="2" type="primary">FGENESH: predicted gene_6.53</name>
    <name evidence="3" type="ORF">AAT19DRAFT_14536</name>
    <name evidence="2" type="ORF">BN2166_0031310</name>
</gene>
<reference evidence="3 5" key="2">
    <citation type="journal article" date="2018" name="Elife">
        <title>Functional genomics of lipid metabolism in the oleaginous yeast Rhodosporidium toruloides.</title>
        <authorList>
            <person name="Coradetti S.T."/>
            <person name="Pinel D."/>
            <person name="Geiselman G."/>
            <person name="Ito M."/>
            <person name="Mondo S."/>
            <person name="Reilly M.C."/>
            <person name="Cheng Y.F."/>
            <person name="Bauer S."/>
            <person name="Grigoriev I."/>
            <person name="Gladden J.M."/>
            <person name="Simmons B.A."/>
            <person name="Brem R."/>
            <person name="Arkin A.P."/>
            <person name="Skerker J.M."/>
        </authorList>
    </citation>
    <scope>NUCLEOTIDE SEQUENCE [LARGE SCALE GENOMIC DNA]</scope>
    <source>
        <strain evidence="3 5">NBRC 0880</strain>
    </source>
</reference>
<sequence length="665" mass="75833">MPDAATQTDALDWRVAQVPRGVLAPDPGSDLNEVDEEVSSGKATEPAARRSGPASLLNLPDELLEQIYQELYRQLSIDRKSLSYRCQRLMPSTSSILVSKRIYDIGRAIWFADWSDVDGRTRALLLMHIENYAPYVKSWSSFVPDDSADLDFVLLASPVPWRSVHRLTLGDDNKSSPSDHDMRRNLVEPLNRLLKQDLSKILAVVSCFPDAVHLVLSQSQRDEYNEDDEDPLNTQARRKLELLDLPDDILLGIIRNLHALFFDSLGWDDPAGEQVEGSRFIPPLKYITLSRRIYNLARPIWLSRLSTWRLSAPNGSLNMRHNERIWSRVDEFADQVRSLYSVVQLETSIEELSLVLRFDRITHLKLELHIGRFIPAFARYLRYFRQLVSLELVYWADDRRVTDEALFEIDTQLPTLRSLSLSGEQLTNLFLTMPCTGLQVLTFDIDITALPLQIPWSSLKKLTLTGMADPSSGAAFRQTLEDIAASPPTKLAWPLTHLGLIDRNRPDYYRSIDANPALIETYRVVLSLFGSKSAFSTLTMDETWLGMVKSGPTASLPHVTSLRLRCTIRGGYVLSLCPQAVVLELNGLYFTIIGDIGSIFPTKQPKRRGRFDQYFFETPAFLVKLASTKILRFTLEAEDWGRLPFEKLRHDWWRASEEDKFVCEA</sequence>
<evidence type="ECO:0000313" key="4">
    <source>
        <dbReference type="Proteomes" id="UP000199069"/>
    </source>
</evidence>
<evidence type="ECO:0000313" key="2">
    <source>
        <dbReference type="EMBL" id="CTR07270.1"/>
    </source>
</evidence>
<dbReference type="Proteomes" id="UP000199069">
    <property type="component" value="Unassembled WGS sequence"/>
</dbReference>
<accession>A0A0K3CFK1</accession>
<dbReference type="OrthoDB" id="10272682at2759"/>
<name>A0A0K3CFK1_RHOTO</name>
<proteinExistence type="predicted"/>
<evidence type="ECO:0000256" key="1">
    <source>
        <dbReference type="SAM" id="MobiDB-lite"/>
    </source>
</evidence>
<evidence type="ECO:0000313" key="5">
    <source>
        <dbReference type="Proteomes" id="UP000239560"/>
    </source>
</evidence>